<dbReference type="PANTHER" id="PTHR34978:SF3">
    <property type="entry name" value="SLR0241 PROTEIN"/>
    <property type="match status" value="1"/>
</dbReference>
<keyword evidence="1" id="KW-0812">Transmembrane</keyword>
<gene>
    <name evidence="3" type="ORF">SAMN05216462_0210</name>
</gene>
<feature type="transmembrane region" description="Helical" evidence="1">
    <location>
        <begin position="38"/>
        <end position="57"/>
    </location>
</feature>
<dbReference type="Pfam" id="PF05569">
    <property type="entry name" value="Peptidase_M56"/>
    <property type="match status" value="1"/>
</dbReference>
<evidence type="ECO:0000313" key="4">
    <source>
        <dbReference type="Proteomes" id="UP000182257"/>
    </source>
</evidence>
<dbReference type="Gene3D" id="2.60.40.1120">
    <property type="entry name" value="Carboxypeptidase-like, regulatory domain"/>
    <property type="match status" value="1"/>
</dbReference>
<dbReference type="EMBL" id="FNRF01000001">
    <property type="protein sequence ID" value="SDZ98598.1"/>
    <property type="molecule type" value="Genomic_DNA"/>
</dbReference>
<evidence type="ECO:0000256" key="1">
    <source>
        <dbReference type="SAM" id="Phobius"/>
    </source>
</evidence>
<dbReference type="AlphaFoldDB" id="A0A1H3XJ68"/>
<dbReference type="RefSeq" id="WP_074759852.1">
    <property type="nucleotide sequence ID" value="NZ_FNRF01000001.1"/>
</dbReference>
<feature type="transmembrane region" description="Helical" evidence="1">
    <location>
        <begin position="266"/>
        <end position="284"/>
    </location>
</feature>
<accession>A0A1H3XJ68</accession>
<feature type="domain" description="Peptidase M56" evidence="2">
    <location>
        <begin position="38"/>
        <end position="255"/>
    </location>
</feature>
<dbReference type="OrthoDB" id="9814002at2"/>
<keyword evidence="1" id="KW-0472">Membrane</keyword>
<dbReference type="InterPro" id="IPR008969">
    <property type="entry name" value="CarboxyPept-like_regulatory"/>
</dbReference>
<feature type="transmembrane region" description="Helical" evidence="1">
    <location>
        <begin position="90"/>
        <end position="110"/>
    </location>
</feature>
<proteinExistence type="predicted"/>
<keyword evidence="1" id="KW-1133">Transmembrane helix</keyword>
<dbReference type="InterPro" id="IPR008756">
    <property type="entry name" value="Peptidase_M56"/>
</dbReference>
<reference evidence="3 4" key="1">
    <citation type="submission" date="2016-10" db="EMBL/GenBank/DDBJ databases">
        <authorList>
            <person name="de Groot N.N."/>
        </authorList>
    </citation>
    <scope>NUCLEOTIDE SEQUENCE [LARGE SCALE GENOMIC DNA]</scope>
    <source>
        <strain evidence="3 4">D31d</strain>
    </source>
</reference>
<feature type="transmembrane region" description="Helical" evidence="1">
    <location>
        <begin position="6"/>
        <end position="26"/>
    </location>
</feature>
<protein>
    <submittedName>
        <fullName evidence="3">Signal transducer regulating beta-lactamase production, contains metallopeptidase domain</fullName>
    </submittedName>
</protein>
<name>A0A1H3XJ68_XYLRU</name>
<sequence>MITAFLLYIGKVAILLAVFYLFYRLLMERETFHRFNRAILLLSVLIAFILPLCEITLHKTVVAASMSASGFNVAAGVVSDSPSVTYGNPLLWIFVIYLVGVVLKLLHTAISIYRLNKLINQCEQHPQADGTTIAVCAQNIAPFSWWNTIVFSRRDYQLQDSALLVHERAHINSYHSFDLLLMELAIALQWFNPAIWLTGRELRAVHEYEADASVLSGGVDAHHYLNLLMDRANAKLECKLANAISQQTLKNRFQMMARHRSKPSRLLKVLYLLPVVAITLALNAQTMIHYQVPEPAPIHPVADTIQPPAPQEVAPDPVVKPHKQQSIQKSKPQLETALLTISGTVVDEEGNPLLGTAVKEHDGATGTITDFDGKFSLKVPKGTVVDFLNIGVATVSIQVKSDMTDQKIILKKDGSN</sequence>
<evidence type="ECO:0000313" key="3">
    <source>
        <dbReference type="EMBL" id="SDZ98598.1"/>
    </source>
</evidence>
<dbReference type="CDD" id="cd07341">
    <property type="entry name" value="M56_BlaR1_MecR1_like"/>
    <property type="match status" value="1"/>
</dbReference>
<evidence type="ECO:0000259" key="2">
    <source>
        <dbReference type="Pfam" id="PF05569"/>
    </source>
</evidence>
<dbReference type="InterPro" id="IPR052173">
    <property type="entry name" value="Beta-lactam_resp_regulator"/>
</dbReference>
<dbReference type="Proteomes" id="UP000182257">
    <property type="component" value="Unassembled WGS sequence"/>
</dbReference>
<dbReference type="PANTHER" id="PTHR34978">
    <property type="entry name" value="POSSIBLE SENSOR-TRANSDUCER PROTEIN BLAR"/>
    <property type="match status" value="1"/>
</dbReference>
<dbReference type="SUPFAM" id="SSF49464">
    <property type="entry name" value="Carboxypeptidase regulatory domain-like"/>
    <property type="match status" value="1"/>
</dbReference>
<organism evidence="3 4">
    <name type="scientific">Xylanibacter ruminicola</name>
    <name type="common">Prevotella ruminicola</name>
    <dbReference type="NCBI Taxonomy" id="839"/>
    <lineage>
        <taxon>Bacteria</taxon>
        <taxon>Pseudomonadati</taxon>
        <taxon>Bacteroidota</taxon>
        <taxon>Bacteroidia</taxon>
        <taxon>Bacteroidales</taxon>
        <taxon>Prevotellaceae</taxon>
        <taxon>Xylanibacter</taxon>
    </lineage>
</organism>
<dbReference type="Pfam" id="PF13715">
    <property type="entry name" value="CarbopepD_reg_2"/>
    <property type="match status" value="1"/>
</dbReference>